<dbReference type="EMBL" id="JBHUMA010000006">
    <property type="protein sequence ID" value="MFD2599894.1"/>
    <property type="molecule type" value="Genomic_DNA"/>
</dbReference>
<protein>
    <submittedName>
        <fullName evidence="3">Uncharacterized protein</fullName>
    </submittedName>
</protein>
<keyword evidence="2" id="KW-0472">Membrane</keyword>
<feature type="region of interest" description="Disordered" evidence="1">
    <location>
        <begin position="111"/>
        <end position="138"/>
    </location>
</feature>
<dbReference type="Proteomes" id="UP001597393">
    <property type="component" value="Unassembled WGS sequence"/>
</dbReference>
<gene>
    <name evidence="3" type="ORF">ACFSQ3_13130</name>
</gene>
<keyword evidence="2" id="KW-1133">Transmembrane helix</keyword>
<reference evidence="4" key="1">
    <citation type="journal article" date="2019" name="Int. J. Syst. Evol. Microbiol.">
        <title>The Global Catalogue of Microorganisms (GCM) 10K type strain sequencing project: providing services to taxonomists for standard genome sequencing and annotation.</title>
        <authorList>
            <consortium name="The Broad Institute Genomics Platform"/>
            <consortium name="The Broad Institute Genome Sequencing Center for Infectious Disease"/>
            <person name="Wu L."/>
            <person name="Ma J."/>
        </authorList>
    </citation>
    <scope>NUCLEOTIDE SEQUENCE [LARGE SCALE GENOMIC DNA]</scope>
    <source>
        <strain evidence="4">KCTC 42248</strain>
    </source>
</reference>
<keyword evidence="2" id="KW-0812">Transmembrane</keyword>
<comment type="caution">
    <text evidence="3">The sequence shown here is derived from an EMBL/GenBank/DDBJ whole genome shotgun (WGS) entry which is preliminary data.</text>
</comment>
<feature type="transmembrane region" description="Helical" evidence="2">
    <location>
        <begin position="144"/>
        <end position="166"/>
    </location>
</feature>
<proteinExistence type="predicted"/>
<keyword evidence="4" id="KW-1185">Reference proteome</keyword>
<evidence type="ECO:0000256" key="1">
    <source>
        <dbReference type="SAM" id="MobiDB-lite"/>
    </source>
</evidence>
<dbReference type="RefSeq" id="WP_380870018.1">
    <property type="nucleotide sequence ID" value="NZ_JBHUMA010000006.1"/>
</dbReference>
<name>A0ABW5NP97_9SPHI</name>
<dbReference type="PROSITE" id="PS51257">
    <property type="entry name" value="PROKAR_LIPOPROTEIN"/>
    <property type="match status" value="1"/>
</dbReference>
<organism evidence="3 4">
    <name type="scientific">Sphingobacterium corticis</name>
    <dbReference type="NCBI Taxonomy" id="1812823"/>
    <lineage>
        <taxon>Bacteria</taxon>
        <taxon>Pseudomonadati</taxon>
        <taxon>Bacteroidota</taxon>
        <taxon>Sphingobacteriia</taxon>
        <taxon>Sphingobacteriales</taxon>
        <taxon>Sphingobacteriaceae</taxon>
        <taxon>Sphingobacterium</taxon>
    </lineage>
</organism>
<evidence type="ECO:0000313" key="4">
    <source>
        <dbReference type="Proteomes" id="UP001597393"/>
    </source>
</evidence>
<accession>A0ABW5NP97</accession>
<evidence type="ECO:0000256" key="2">
    <source>
        <dbReference type="SAM" id="Phobius"/>
    </source>
</evidence>
<evidence type="ECO:0000313" key="3">
    <source>
        <dbReference type="EMBL" id="MFD2599894.1"/>
    </source>
</evidence>
<sequence length="175" mass="19286">MIRVLFIALVCIMITSCGIFRKSKRSEKSLEKVESTKNVNVKTDLTAIETGNLKVNERSVTTSDGKTKVYPSKGSQVTIAPDGTITAEADSITQHTKRHTDAARDMVGQVAKELQQKKDSVDQETNSQQSESAKKESESDPSFLAVWGNWIGFGCAIVIVLIFISWKFGNVRKTT</sequence>